<accession>A0A508ZZP7</accession>
<dbReference type="EMBL" id="CABFNL010000002">
    <property type="protein sequence ID" value="VUA79347.1"/>
    <property type="molecule type" value="Genomic_DNA"/>
</dbReference>
<gene>
    <name evidence="1" type="ORF">NCTC11678_04016</name>
</gene>
<sequence length="349" mass="39465">MRLRLIQTRLFLGFLLLLGDKLAVQRQAFLVDFAPVVRDGRLSFNLCLVAGRQRLQQWPQSSDLLLNGIMLGLLRLPLGKFAFASVQPGGFCPFCRQAQGQGLQGALQSLARGRQLLLGLALQRLLIVKLTLQHQALAELIELLLVALLLLHPVVYLLRNIPRDVQRGAGLLPRFSKRLLFLCEPPCRFGVTLKLLRQGLDLPEDQQAFFFQRGDLLFQRIAAALIIRERQRGVLFNRRVFTGAAQRTGLTRLEPVAVAFQVFNRFFPLAERLQVEIVLVFVFILFPAQRQGSVKFYLLRLRLLDALGVLAQTLAQQLMLLMQGDQALAQRPRLGFAVLSLRQRHPRSG</sequence>
<organism evidence="1">
    <name type="scientific">Klebsiella pneumoniae</name>
    <dbReference type="NCBI Taxonomy" id="573"/>
    <lineage>
        <taxon>Bacteria</taxon>
        <taxon>Pseudomonadati</taxon>
        <taxon>Pseudomonadota</taxon>
        <taxon>Gammaproteobacteria</taxon>
        <taxon>Enterobacterales</taxon>
        <taxon>Enterobacteriaceae</taxon>
        <taxon>Klebsiella/Raoultella group</taxon>
        <taxon>Klebsiella</taxon>
        <taxon>Klebsiella pneumoniae complex</taxon>
    </lineage>
</organism>
<reference evidence="1" key="1">
    <citation type="submission" date="2018-06" db="EMBL/GenBank/DDBJ databases">
        <authorList>
            <consortium name="Pathogen Informatics"/>
        </authorList>
    </citation>
    <scope>NUCLEOTIDE SEQUENCE</scope>
    <source>
        <strain evidence="1">NCTC11678</strain>
    </source>
</reference>
<evidence type="ECO:0000313" key="1">
    <source>
        <dbReference type="EMBL" id="VUA79347.1"/>
    </source>
</evidence>
<proteinExistence type="predicted"/>
<dbReference type="AlphaFoldDB" id="A0A508ZZP7"/>
<protein>
    <submittedName>
        <fullName evidence="1">Uncharacterized protein</fullName>
    </submittedName>
</protein>
<name>A0A508ZZP7_KLEPN</name>